<comment type="caution">
    <text evidence="1">The sequence shown here is derived from an EMBL/GenBank/DDBJ whole genome shotgun (WGS) entry which is preliminary data.</text>
</comment>
<protein>
    <submittedName>
        <fullName evidence="1">HAT transposon superfamily protein</fullName>
    </submittedName>
</protein>
<dbReference type="PANTHER" id="PTHR46951:SF2">
    <property type="entry name" value="BED-TYPE DOMAIN-CONTAINING PROTEIN"/>
    <property type="match status" value="1"/>
</dbReference>
<dbReference type="EMBL" id="JABWDY010025127">
    <property type="protein sequence ID" value="KAF5189699.1"/>
    <property type="molecule type" value="Genomic_DNA"/>
</dbReference>
<evidence type="ECO:0000313" key="2">
    <source>
        <dbReference type="Proteomes" id="UP000554482"/>
    </source>
</evidence>
<evidence type="ECO:0000313" key="1">
    <source>
        <dbReference type="EMBL" id="KAF5189699.1"/>
    </source>
</evidence>
<name>A0A7J6VX56_THATH</name>
<proteinExistence type="predicted"/>
<organism evidence="1 2">
    <name type="scientific">Thalictrum thalictroides</name>
    <name type="common">Rue-anemone</name>
    <name type="synonym">Anemone thalictroides</name>
    <dbReference type="NCBI Taxonomy" id="46969"/>
    <lineage>
        <taxon>Eukaryota</taxon>
        <taxon>Viridiplantae</taxon>
        <taxon>Streptophyta</taxon>
        <taxon>Embryophyta</taxon>
        <taxon>Tracheophyta</taxon>
        <taxon>Spermatophyta</taxon>
        <taxon>Magnoliopsida</taxon>
        <taxon>Ranunculales</taxon>
        <taxon>Ranunculaceae</taxon>
        <taxon>Thalictroideae</taxon>
        <taxon>Thalictrum</taxon>
    </lineage>
</organism>
<dbReference type="AlphaFoldDB" id="A0A7J6VX56"/>
<gene>
    <name evidence="1" type="ORF">FRX31_020714</name>
</gene>
<dbReference type="OrthoDB" id="1740973at2759"/>
<feature type="non-terminal residue" evidence="1">
    <location>
        <position position="219"/>
    </location>
</feature>
<dbReference type="Proteomes" id="UP000554482">
    <property type="component" value="Unassembled WGS sequence"/>
</dbReference>
<dbReference type="PANTHER" id="PTHR46951">
    <property type="entry name" value="BED-TYPE DOMAIN-CONTAINING PROTEIN"/>
    <property type="match status" value="1"/>
</dbReference>
<keyword evidence="2" id="KW-1185">Reference proteome</keyword>
<sequence>MAAATSVVEVSNDVRDHGTLVNATRNRVQCSYCSKEVAGFSRLKYHLGQLGSDVMPCQNVPEVVKILIRNSLLEKKMNVLKREVTELLPLDQPLKKRTLSSCSNSSVAAKRKRPGVDSVTKSDTMEMDLESWQEVLVSESASNNIKYEVDLSRPVKRNIARFFIENGIDSSIASSASFKTMVDAIIVRGGFSGCEIPSCDELSSLIQDEMKDIHHYVKE</sequence>
<reference evidence="1 2" key="1">
    <citation type="submission" date="2020-06" db="EMBL/GenBank/DDBJ databases">
        <title>Transcriptomic and genomic resources for Thalictrum thalictroides and T. hernandezii: Facilitating candidate gene discovery in an emerging model plant lineage.</title>
        <authorList>
            <person name="Arias T."/>
            <person name="Riano-Pachon D.M."/>
            <person name="Di Stilio V.S."/>
        </authorList>
    </citation>
    <scope>NUCLEOTIDE SEQUENCE [LARGE SCALE GENOMIC DNA]</scope>
    <source>
        <strain evidence="2">cv. WT478/WT964</strain>
        <tissue evidence="1">Leaves</tissue>
    </source>
</reference>
<accession>A0A7J6VX56</accession>